<dbReference type="OrthoDB" id="278212at2759"/>
<dbReference type="PANTHER" id="PTHR10826:SF1">
    <property type="entry name" value="COMPLEMENT COMPONENT 1 Q SUBCOMPONENT-BINDING PROTEIN, MITOCHONDRIAL"/>
    <property type="match status" value="1"/>
</dbReference>
<gene>
    <name evidence="1" type="ORF">INT45_004038</name>
</gene>
<dbReference type="Proteomes" id="UP000646827">
    <property type="component" value="Unassembled WGS sequence"/>
</dbReference>
<evidence type="ECO:0000313" key="2">
    <source>
        <dbReference type="Proteomes" id="UP000646827"/>
    </source>
</evidence>
<dbReference type="AlphaFoldDB" id="A0A8H7S1E5"/>
<dbReference type="SUPFAM" id="SSF54529">
    <property type="entry name" value="Mitochondrial glycoprotein MAM33-like"/>
    <property type="match status" value="1"/>
</dbReference>
<organism evidence="1 2">
    <name type="scientific">Circinella minor</name>
    <dbReference type="NCBI Taxonomy" id="1195481"/>
    <lineage>
        <taxon>Eukaryota</taxon>
        <taxon>Fungi</taxon>
        <taxon>Fungi incertae sedis</taxon>
        <taxon>Mucoromycota</taxon>
        <taxon>Mucoromycotina</taxon>
        <taxon>Mucoromycetes</taxon>
        <taxon>Mucorales</taxon>
        <taxon>Lichtheimiaceae</taxon>
        <taxon>Circinella</taxon>
    </lineage>
</organism>
<dbReference type="InterPro" id="IPR003428">
    <property type="entry name" value="MAM33"/>
</dbReference>
<dbReference type="GO" id="GO:0042256">
    <property type="term" value="P:cytosolic ribosome assembly"/>
    <property type="evidence" value="ECO:0007669"/>
    <property type="project" value="TreeGrafter"/>
</dbReference>
<protein>
    <recommendedName>
        <fullName evidence="3">Mitochondrial glyco protein</fullName>
    </recommendedName>
</protein>
<reference evidence="1 2" key="1">
    <citation type="submission" date="2020-12" db="EMBL/GenBank/DDBJ databases">
        <title>Metabolic potential, ecology and presence of endohyphal bacteria is reflected in genomic diversity of Mucoromycotina.</title>
        <authorList>
            <person name="Muszewska A."/>
            <person name="Okrasinska A."/>
            <person name="Steczkiewicz K."/>
            <person name="Drgas O."/>
            <person name="Orlowska M."/>
            <person name="Perlinska-Lenart U."/>
            <person name="Aleksandrzak-Piekarczyk T."/>
            <person name="Szatraj K."/>
            <person name="Zielenkiewicz U."/>
            <person name="Pilsyk S."/>
            <person name="Malc E."/>
            <person name="Mieczkowski P."/>
            <person name="Kruszewska J.S."/>
            <person name="Biernat P."/>
            <person name="Pawlowska J."/>
        </authorList>
    </citation>
    <scope>NUCLEOTIDE SEQUENCE [LARGE SCALE GENOMIC DNA]</scope>
    <source>
        <strain evidence="1 2">CBS 142.35</strain>
    </source>
</reference>
<dbReference type="EMBL" id="JAEPRB010000126">
    <property type="protein sequence ID" value="KAG2220870.1"/>
    <property type="molecule type" value="Genomic_DNA"/>
</dbReference>
<dbReference type="Gene3D" id="3.10.280.10">
    <property type="entry name" value="Mitochondrial glycoprotein"/>
    <property type="match status" value="1"/>
</dbReference>
<evidence type="ECO:0000313" key="1">
    <source>
        <dbReference type="EMBL" id="KAG2220870.1"/>
    </source>
</evidence>
<dbReference type="Pfam" id="PF02330">
    <property type="entry name" value="MAM33"/>
    <property type="match status" value="1"/>
</dbReference>
<evidence type="ECO:0008006" key="3">
    <source>
        <dbReference type="Google" id="ProtNLM"/>
    </source>
</evidence>
<accession>A0A8H7S1E5</accession>
<dbReference type="InterPro" id="IPR036561">
    <property type="entry name" value="MAM33_sf"/>
</dbReference>
<dbReference type="GO" id="GO:0005759">
    <property type="term" value="C:mitochondrial matrix"/>
    <property type="evidence" value="ECO:0007669"/>
    <property type="project" value="InterPro"/>
</dbReference>
<sequence length="269" mass="30284">MASQLLRTSLRALSRPAFKAAAFATAPRVATPAVRSIPMIARPMATRFYSSGTGKKNNYYFIDSDLVHKLEEELQYEKSNEESAQPEFVKEFLEANSFQLDDKLGHDEVSLTRTFGNEKIKILFSIADINNAGPSEDFLAEGEETVEEDDIAPSFPVRASITVEKDGKGAVTIDTVAQDGDMAIESVMFYKENKLAIEQSAEADWQRRGLYIGPQFAELDENLQSLFARYLEERGVNTGLATFLPDYVEYKEQKEYIHWLDSMKTFISA</sequence>
<dbReference type="PANTHER" id="PTHR10826">
    <property type="entry name" value="COMPLEMENT COMPONENT 1"/>
    <property type="match status" value="1"/>
</dbReference>
<proteinExistence type="predicted"/>
<name>A0A8H7S1E5_9FUNG</name>
<keyword evidence="2" id="KW-1185">Reference proteome</keyword>
<comment type="caution">
    <text evidence="1">The sequence shown here is derived from an EMBL/GenBank/DDBJ whole genome shotgun (WGS) entry which is preliminary data.</text>
</comment>